<feature type="transmembrane region" description="Helical" evidence="1">
    <location>
        <begin position="21"/>
        <end position="44"/>
    </location>
</feature>
<keyword evidence="5" id="KW-1185">Reference proteome</keyword>
<dbReference type="EMBL" id="CAJFCV020000001">
    <property type="protein sequence ID" value="CAG9079429.1"/>
    <property type="molecule type" value="Genomic_DNA"/>
</dbReference>
<dbReference type="EMBL" id="CAJFDI010000001">
    <property type="protein sequence ID" value="CAD5207858.1"/>
    <property type="molecule type" value="Genomic_DNA"/>
</dbReference>
<accession>A0A1I7S715</accession>
<evidence type="ECO:0000313" key="2">
    <source>
        <dbReference type="EMBL" id="CAD5207858.1"/>
    </source>
</evidence>
<dbReference type="OrthoDB" id="10362957at2759"/>
<dbReference type="Proteomes" id="UP000659654">
    <property type="component" value="Unassembled WGS sequence"/>
</dbReference>
<proteinExistence type="predicted"/>
<evidence type="ECO:0000313" key="3">
    <source>
        <dbReference type="EMBL" id="CAG9079429.1"/>
    </source>
</evidence>
<reference evidence="6" key="1">
    <citation type="submission" date="2016-11" db="UniProtKB">
        <authorList>
            <consortium name="WormBaseParasite"/>
        </authorList>
    </citation>
    <scope>IDENTIFICATION</scope>
</reference>
<name>A0A1I7S715_BURXY</name>
<dbReference type="SMR" id="A0A1I7S715"/>
<protein>
    <submittedName>
        <fullName evidence="2">(pine wood nematode) hypothetical protein</fullName>
    </submittedName>
</protein>
<organism evidence="4 6">
    <name type="scientific">Bursaphelenchus xylophilus</name>
    <name type="common">Pinewood nematode worm</name>
    <name type="synonym">Aphelenchoides xylophilus</name>
    <dbReference type="NCBI Taxonomy" id="6326"/>
    <lineage>
        <taxon>Eukaryota</taxon>
        <taxon>Metazoa</taxon>
        <taxon>Ecdysozoa</taxon>
        <taxon>Nematoda</taxon>
        <taxon>Chromadorea</taxon>
        <taxon>Rhabditida</taxon>
        <taxon>Tylenchina</taxon>
        <taxon>Tylenchomorpha</taxon>
        <taxon>Aphelenchoidea</taxon>
        <taxon>Aphelenchoididae</taxon>
        <taxon>Bursaphelenchus</taxon>
    </lineage>
</organism>
<keyword evidence="1" id="KW-0472">Membrane</keyword>
<dbReference type="AlphaFoldDB" id="A0A1I7S715"/>
<reference evidence="3" key="2">
    <citation type="submission" date="2020-08" db="EMBL/GenBank/DDBJ databases">
        <authorList>
            <person name="Kikuchi T."/>
        </authorList>
    </citation>
    <scope>NUCLEOTIDE SEQUENCE</scope>
    <source>
        <strain evidence="2">Ka4C1</strain>
    </source>
</reference>
<dbReference type="Proteomes" id="UP000582659">
    <property type="component" value="Unassembled WGS sequence"/>
</dbReference>
<evidence type="ECO:0000313" key="4">
    <source>
        <dbReference type="Proteomes" id="UP000095284"/>
    </source>
</evidence>
<feature type="transmembrane region" description="Helical" evidence="1">
    <location>
        <begin position="139"/>
        <end position="159"/>
    </location>
</feature>
<evidence type="ECO:0000256" key="1">
    <source>
        <dbReference type="SAM" id="Phobius"/>
    </source>
</evidence>
<sequence>MGAPEVSSRYFFQLHVHKANFLLASFLSICYSVSFAATLQHAVHNDLMDIGWIGVLSAATAMLAYLTLLLGNALRVSWLYIPALFYSVLWSFDQTCESVTKSWAYFSSLADQKTFTQTIIIPYHHEYLNTFVDDVLVNLLRPTVGFATLVIVFCGYQYLKDMAKDKKSVEMKSLGQPENLPMFETV</sequence>
<evidence type="ECO:0000313" key="5">
    <source>
        <dbReference type="Proteomes" id="UP000659654"/>
    </source>
</evidence>
<keyword evidence="1" id="KW-0812">Transmembrane</keyword>
<gene>
    <name evidence="2" type="ORF">BXYJ_LOCUS135</name>
</gene>
<dbReference type="WBParaSite" id="BXY_0880400.1">
    <property type="protein sequence ID" value="BXY_0880400.1"/>
    <property type="gene ID" value="BXY_0880400"/>
</dbReference>
<feature type="transmembrane region" description="Helical" evidence="1">
    <location>
        <begin position="76"/>
        <end position="92"/>
    </location>
</feature>
<evidence type="ECO:0000313" key="6">
    <source>
        <dbReference type="WBParaSite" id="BXY_0880400.1"/>
    </source>
</evidence>
<feature type="transmembrane region" description="Helical" evidence="1">
    <location>
        <begin position="50"/>
        <end position="69"/>
    </location>
</feature>
<keyword evidence="1" id="KW-1133">Transmembrane helix</keyword>
<dbReference type="Proteomes" id="UP000095284">
    <property type="component" value="Unplaced"/>
</dbReference>